<evidence type="ECO:0000313" key="2">
    <source>
        <dbReference type="Proteomes" id="UP000198848"/>
    </source>
</evidence>
<keyword evidence="2" id="KW-1185">Reference proteome</keyword>
<sequence>MRHPQDALLIIFALIELARDHKGTPTKDHATELANQHGLEPIEIHHQLEDRSEAQCWDEDCG</sequence>
<proteinExistence type="predicted"/>
<dbReference type="Proteomes" id="UP000198848">
    <property type="component" value="Unassembled WGS sequence"/>
</dbReference>
<dbReference type="EMBL" id="FNLC01000008">
    <property type="protein sequence ID" value="SDR44896.1"/>
    <property type="molecule type" value="Genomic_DNA"/>
</dbReference>
<dbReference type="AlphaFoldDB" id="A0A1H1J5K3"/>
<name>A0A1H1J5K3_NATTX</name>
<organism evidence="1 2">
    <name type="scientific">Natronobacterium texcoconense</name>
    <dbReference type="NCBI Taxonomy" id="1095778"/>
    <lineage>
        <taxon>Archaea</taxon>
        <taxon>Methanobacteriati</taxon>
        <taxon>Methanobacteriota</taxon>
        <taxon>Stenosarchaea group</taxon>
        <taxon>Halobacteria</taxon>
        <taxon>Halobacteriales</taxon>
        <taxon>Natrialbaceae</taxon>
        <taxon>Natronobacterium</taxon>
    </lineage>
</organism>
<reference evidence="2" key="1">
    <citation type="submission" date="2016-10" db="EMBL/GenBank/DDBJ databases">
        <authorList>
            <person name="Varghese N."/>
            <person name="Submissions S."/>
        </authorList>
    </citation>
    <scope>NUCLEOTIDE SEQUENCE [LARGE SCALE GENOMIC DNA]</scope>
    <source>
        <strain evidence="2">DSM 24767</strain>
    </source>
</reference>
<protein>
    <submittedName>
        <fullName evidence="1">Uncharacterized protein</fullName>
    </submittedName>
</protein>
<accession>A0A1H1J5K3</accession>
<gene>
    <name evidence="1" type="ORF">SAMN04489842_4127</name>
</gene>
<evidence type="ECO:0000313" key="1">
    <source>
        <dbReference type="EMBL" id="SDR44896.1"/>
    </source>
</evidence>